<dbReference type="Gene3D" id="3.40.50.150">
    <property type="entry name" value="Vaccinia Virus protein VP39"/>
    <property type="match status" value="1"/>
</dbReference>
<organism evidence="5 6">
    <name type="scientific">Bemisia tabaci</name>
    <name type="common">Sweetpotato whitefly</name>
    <name type="synonym">Aleurodes tabaci</name>
    <dbReference type="NCBI Taxonomy" id="7038"/>
    <lineage>
        <taxon>Eukaryota</taxon>
        <taxon>Metazoa</taxon>
        <taxon>Ecdysozoa</taxon>
        <taxon>Arthropoda</taxon>
        <taxon>Hexapoda</taxon>
        <taxon>Insecta</taxon>
        <taxon>Pterygota</taxon>
        <taxon>Neoptera</taxon>
        <taxon>Paraneoptera</taxon>
        <taxon>Hemiptera</taxon>
        <taxon>Sternorrhyncha</taxon>
        <taxon>Aleyrodoidea</taxon>
        <taxon>Aleyrodidae</taxon>
        <taxon>Aleyrodinae</taxon>
        <taxon>Bemisia</taxon>
    </lineage>
</organism>
<sequence length="372" mass="42317">MAVHTILIDFTVTPLKVKSEWQKISSSVEKVLSGYLPDLTPLRKESIEDGQELKPLSTFTAKRDTYVIVRGFPNGLVTVNVEYFKREDEEPLLTFDDVKKIESSVSELIESSKSHKYPPIKRGRNIDRYFLTSDERILEYDIDKVIFEEKSPYQKVQIVHSKSLGNLLLLDELQNLAESDLIYTETLMQRGKINYENKEIVILGGGDGALLYELLKEKPKFVTMLELDPVVLRACKEHLRGCCGDCLDTMKGENYEIIVDDCIYSLDKMIAEGKKVDFVFGDLTDIPVATSPQGEAWDFIKLILNMSFKVLAPNGKYLTHGNGASSPESLKMFETVLSSLEVPVEFSTDHAFVPSFLEDWIFYQIWAKPQSK</sequence>
<evidence type="ECO:0000313" key="5">
    <source>
        <dbReference type="EMBL" id="CAH0392809.1"/>
    </source>
</evidence>
<dbReference type="Pfam" id="PF01564">
    <property type="entry name" value="Spermine_synth"/>
    <property type="match status" value="1"/>
</dbReference>
<dbReference type="CDD" id="cd02440">
    <property type="entry name" value="AdoMet_MTases"/>
    <property type="match status" value="1"/>
</dbReference>
<dbReference type="InterPro" id="IPR029063">
    <property type="entry name" value="SAM-dependent_MTases_sf"/>
</dbReference>
<dbReference type="Proteomes" id="UP001152759">
    <property type="component" value="Chromosome 7"/>
</dbReference>
<dbReference type="InterPro" id="IPR015576">
    <property type="entry name" value="Spermine_synthase_animal"/>
</dbReference>
<dbReference type="EMBL" id="OU963868">
    <property type="protein sequence ID" value="CAH0392809.1"/>
    <property type="molecule type" value="Genomic_DNA"/>
</dbReference>
<dbReference type="InterPro" id="IPR030373">
    <property type="entry name" value="PABS_CS"/>
</dbReference>
<gene>
    <name evidence="5" type="ORF">BEMITA_LOCUS11281</name>
</gene>
<keyword evidence="2 3" id="KW-0808">Transferase</keyword>
<accession>A0A9P0F7W4</accession>
<dbReference type="GO" id="GO:0006597">
    <property type="term" value="P:spermine biosynthetic process"/>
    <property type="evidence" value="ECO:0007669"/>
    <property type="project" value="InterPro"/>
</dbReference>
<dbReference type="SUPFAM" id="SSF53335">
    <property type="entry name" value="S-adenosyl-L-methionine-dependent methyltransferases"/>
    <property type="match status" value="1"/>
</dbReference>
<dbReference type="InterPro" id="IPR035246">
    <property type="entry name" value="Spermidine_synt_N"/>
</dbReference>
<protein>
    <recommendedName>
        <fullName evidence="4">PABS domain-containing protein</fullName>
    </recommendedName>
</protein>
<dbReference type="PROSITE" id="PS51006">
    <property type="entry name" value="PABS_2"/>
    <property type="match status" value="1"/>
</dbReference>
<dbReference type="KEGG" id="btab:109032705"/>
<keyword evidence="6" id="KW-1185">Reference proteome</keyword>
<proteinExistence type="inferred from homology"/>
<dbReference type="InterPro" id="IPR037163">
    <property type="entry name" value="Spermidine_synt_N_sf"/>
</dbReference>
<keyword evidence="3" id="KW-0620">Polyamine biosynthesis</keyword>
<dbReference type="GO" id="GO:0016768">
    <property type="term" value="F:spermine synthase activity"/>
    <property type="evidence" value="ECO:0007669"/>
    <property type="project" value="InterPro"/>
</dbReference>
<dbReference type="AlphaFoldDB" id="A0A9P0F7W4"/>
<dbReference type="PANTHER" id="PTHR46315">
    <property type="entry name" value="SPERMINE SYNTHASE"/>
    <property type="match status" value="1"/>
</dbReference>
<evidence type="ECO:0000313" key="6">
    <source>
        <dbReference type="Proteomes" id="UP001152759"/>
    </source>
</evidence>
<reference evidence="5" key="1">
    <citation type="submission" date="2021-12" db="EMBL/GenBank/DDBJ databases">
        <authorList>
            <person name="King R."/>
        </authorList>
    </citation>
    <scope>NUCLEOTIDE SEQUENCE</scope>
</reference>
<dbReference type="FunFam" id="3.40.50.150:FF:000197">
    <property type="entry name" value="spermine synthase isoform X2"/>
    <property type="match status" value="1"/>
</dbReference>
<dbReference type="Gene3D" id="2.30.140.10">
    <property type="entry name" value="Spermidine synthase, tetramerisation domain"/>
    <property type="match status" value="1"/>
</dbReference>
<dbReference type="PANTHER" id="PTHR46315:SF1">
    <property type="entry name" value="SPERMINE SYNTHASE"/>
    <property type="match status" value="1"/>
</dbReference>
<evidence type="ECO:0000256" key="3">
    <source>
        <dbReference type="PROSITE-ProRule" id="PRU00354"/>
    </source>
</evidence>
<feature type="domain" description="PABS" evidence="4">
    <location>
        <begin position="127"/>
        <end position="368"/>
    </location>
</feature>
<comment type="similarity">
    <text evidence="1">Belongs to the spermidine/spermine synthase family.</text>
</comment>
<feature type="active site" description="Proton acceptor" evidence="3">
    <location>
        <position position="282"/>
    </location>
</feature>
<evidence type="ECO:0000256" key="1">
    <source>
        <dbReference type="ARBA" id="ARBA00007867"/>
    </source>
</evidence>
<evidence type="ECO:0000259" key="4">
    <source>
        <dbReference type="PROSITE" id="PS51006"/>
    </source>
</evidence>
<dbReference type="InterPro" id="IPR030374">
    <property type="entry name" value="PABS"/>
</dbReference>
<name>A0A9P0F7W4_BEMTA</name>
<dbReference type="PROSITE" id="PS01330">
    <property type="entry name" value="PABS_1"/>
    <property type="match status" value="1"/>
</dbReference>
<evidence type="ECO:0000256" key="2">
    <source>
        <dbReference type="ARBA" id="ARBA00022679"/>
    </source>
</evidence>
<dbReference type="Pfam" id="PF17284">
    <property type="entry name" value="Spermine_synt_N"/>
    <property type="match status" value="1"/>
</dbReference>